<gene>
    <name evidence="1" type="ORF">BS47DRAFT_1362264</name>
</gene>
<sequence>MPAPTHESAERAECPLSRRFTEETSPYPLWSERLVGTSGWGKTISSVFRICVMQTRGAKAEGRRLMKEDGATKTSDDKARAIIRDRVTMKPNTWESFGSAVPSVASDVGVWVRSCATRGKAESDGEGDEELEEA</sequence>
<evidence type="ECO:0000313" key="2">
    <source>
        <dbReference type="Proteomes" id="UP000886523"/>
    </source>
</evidence>
<dbReference type="AlphaFoldDB" id="A0A9P6DWJ1"/>
<evidence type="ECO:0000313" key="1">
    <source>
        <dbReference type="EMBL" id="KAF9513713.1"/>
    </source>
</evidence>
<name>A0A9P6DWJ1_9AGAM</name>
<accession>A0A9P6DWJ1</accession>
<protein>
    <submittedName>
        <fullName evidence="1">Uncharacterized protein</fullName>
    </submittedName>
</protein>
<proteinExistence type="predicted"/>
<dbReference type="EMBL" id="MU128969">
    <property type="protein sequence ID" value="KAF9513713.1"/>
    <property type="molecule type" value="Genomic_DNA"/>
</dbReference>
<reference evidence="1" key="1">
    <citation type="journal article" date="2020" name="Nat. Commun.">
        <title>Large-scale genome sequencing of mycorrhizal fungi provides insights into the early evolution of symbiotic traits.</title>
        <authorList>
            <person name="Miyauchi S."/>
            <person name="Kiss E."/>
            <person name="Kuo A."/>
            <person name="Drula E."/>
            <person name="Kohler A."/>
            <person name="Sanchez-Garcia M."/>
            <person name="Morin E."/>
            <person name="Andreopoulos B."/>
            <person name="Barry K.W."/>
            <person name="Bonito G."/>
            <person name="Buee M."/>
            <person name="Carver A."/>
            <person name="Chen C."/>
            <person name="Cichocki N."/>
            <person name="Clum A."/>
            <person name="Culley D."/>
            <person name="Crous P.W."/>
            <person name="Fauchery L."/>
            <person name="Girlanda M."/>
            <person name="Hayes R.D."/>
            <person name="Keri Z."/>
            <person name="LaButti K."/>
            <person name="Lipzen A."/>
            <person name="Lombard V."/>
            <person name="Magnuson J."/>
            <person name="Maillard F."/>
            <person name="Murat C."/>
            <person name="Nolan M."/>
            <person name="Ohm R.A."/>
            <person name="Pangilinan J."/>
            <person name="Pereira M.F."/>
            <person name="Perotto S."/>
            <person name="Peter M."/>
            <person name="Pfister S."/>
            <person name="Riley R."/>
            <person name="Sitrit Y."/>
            <person name="Stielow J.B."/>
            <person name="Szollosi G."/>
            <person name="Zifcakova L."/>
            <person name="Stursova M."/>
            <person name="Spatafora J.W."/>
            <person name="Tedersoo L."/>
            <person name="Vaario L.M."/>
            <person name="Yamada A."/>
            <person name="Yan M."/>
            <person name="Wang P."/>
            <person name="Xu J."/>
            <person name="Bruns T."/>
            <person name="Baldrian P."/>
            <person name="Vilgalys R."/>
            <person name="Dunand C."/>
            <person name="Henrissat B."/>
            <person name="Grigoriev I.V."/>
            <person name="Hibbett D."/>
            <person name="Nagy L.G."/>
            <person name="Martin F.M."/>
        </authorList>
    </citation>
    <scope>NUCLEOTIDE SEQUENCE</scope>
    <source>
        <strain evidence="1">UP504</strain>
    </source>
</reference>
<dbReference type="Proteomes" id="UP000886523">
    <property type="component" value="Unassembled WGS sequence"/>
</dbReference>
<comment type="caution">
    <text evidence="1">The sequence shown here is derived from an EMBL/GenBank/DDBJ whole genome shotgun (WGS) entry which is preliminary data.</text>
</comment>
<organism evidence="1 2">
    <name type="scientific">Hydnum rufescens UP504</name>
    <dbReference type="NCBI Taxonomy" id="1448309"/>
    <lineage>
        <taxon>Eukaryota</taxon>
        <taxon>Fungi</taxon>
        <taxon>Dikarya</taxon>
        <taxon>Basidiomycota</taxon>
        <taxon>Agaricomycotina</taxon>
        <taxon>Agaricomycetes</taxon>
        <taxon>Cantharellales</taxon>
        <taxon>Hydnaceae</taxon>
        <taxon>Hydnum</taxon>
    </lineage>
</organism>
<keyword evidence="2" id="KW-1185">Reference proteome</keyword>